<protein>
    <recommendedName>
        <fullName evidence="9">Lipoprotein signal peptidase</fullName>
        <ecNumber evidence="9">3.4.23.36</ecNumber>
    </recommendedName>
    <alternativeName>
        <fullName evidence="9">Prolipoprotein signal peptidase</fullName>
    </alternativeName>
    <alternativeName>
        <fullName evidence="9">Signal peptidase II</fullName>
        <shortName evidence="9">SPase II</shortName>
    </alternativeName>
</protein>
<evidence type="ECO:0000256" key="3">
    <source>
        <dbReference type="ARBA" id="ARBA00022670"/>
    </source>
</evidence>
<sequence length="175" mass="19591">MQADDNAEAAPPPARVWKKWLLFVILVGVVVTLDQSTKQYIDATFNLYESRPVVDGYFNLTYVRNSGAAFGMLSRQDPKFLRLFFLSVTGLALVIVTFYYSRIPWSQRLTLWGLGLIMSGALGNGIDRYTIGQVIDFLDVYVGEYHWPAFNVADSAICIGVGLLLIDSFRRPVGP</sequence>
<keyword evidence="6 9" id="KW-0378">Hydrolase</keyword>
<feature type="active site" evidence="9">
    <location>
        <position position="154"/>
    </location>
</feature>
<comment type="subcellular location">
    <subcellularLocation>
        <location evidence="9">Cell membrane</location>
        <topology evidence="9">Multi-pass membrane protein</topology>
    </subcellularLocation>
</comment>
<dbReference type="HOGENOM" id="CLU_083252_4_0_7"/>
<keyword evidence="5 9" id="KW-0064">Aspartyl protease</keyword>
<feature type="active site" evidence="9">
    <location>
        <position position="136"/>
    </location>
</feature>
<name>W4L4S4_ENTF1</name>
<dbReference type="GO" id="GO:0004190">
    <property type="term" value="F:aspartic-type endopeptidase activity"/>
    <property type="evidence" value="ECO:0007669"/>
    <property type="project" value="UniProtKB-UniRule"/>
</dbReference>
<reference evidence="11 12" key="1">
    <citation type="journal article" date="2014" name="Nature">
        <title>An environmental bacterial taxon with a large and distinct metabolic repertoire.</title>
        <authorList>
            <person name="Wilson M.C."/>
            <person name="Mori T."/>
            <person name="Ruckert C."/>
            <person name="Uria A.R."/>
            <person name="Helf M.J."/>
            <person name="Takada K."/>
            <person name="Gernert C."/>
            <person name="Steffens U.A."/>
            <person name="Heycke N."/>
            <person name="Schmitt S."/>
            <person name="Rinke C."/>
            <person name="Helfrich E.J."/>
            <person name="Brachmann A.O."/>
            <person name="Gurgui C."/>
            <person name="Wakimoto T."/>
            <person name="Kracht M."/>
            <person name="Crusemann M."/>
            <person name="Hentschel U."/>
            <person name="Abe I."/>
            <person name="Matsunaga S."/>
            <person name="Kalinowski J."/>
            <person name="Takeyama H."/>
            <person name="Piel J."/>
        </authorList>
    </citation>
    <scope>NUCLEOTIDE SEQUENCE [LARGE SCALE GENOMIC DNA]</scope>
    <source>
        <strain evidence="12">TSY1</strain>
    </source>
</reference>
<keyword evidence="12" id="KW-1185">Reference proteome</keyword>
<organism evidence="11 12">
    <name type="scientific">Entotheonella factor</name>
    <dbReference type="NCBI Taxonomy" id="1429438"/>
    <lineage>
        <taxon>Bacteria</taxon>
        <taxon>Pseudomonadati</taxon>
        <taxon>Nitrospinota/Tectimicrobiota group</taxon>
        <taxon>Candidatus Tectimicrobiota</taxon>
        <taxon>Candidatus Entotheonellia</taxon>
        <taxon>Candidatus Entotheonellales</taxon>
        <taxon>Candidatus Entotheonellaceae</taxon>
        <taxon>Candidatus Entotheonella</taxon>
    </lineage>
</organism>
<comment type="caution">
    <text evidence="11">The sequence shown here is derived from an EMBL/GenBank/DDBJ whole genome shotgun (WGS) entry which is preliminary data.</text>
</comment>
<evidence type="ECO:0000256" key="1">
    <source>
        <dbReference type="ARBA" id="ARBA00006139"/>
    </source>
</evidence>
<dbReference type="EMBL" id="AZHW01001314">
    <property type="protein sequence ID" value="ETW93067.1"/>
    <property type="molecule type" value="Genomic_DNA"/>
</dbReference>
<evidence type="ECO:0000256" key="5">
    <source>
        <dbReference type="ARBA" id="ARBA00022750"/>
    </source>
</evidence>
<dbReference type="PRINTS" id="PR00781">
    <property type="entry name" value="LIPOSIGPTASE"/>
</dbReference>
<evidence type="ECO:0000313" key="12">
    <source>
        <dbReference type="Proteomes" id="UP000019141"/>
    </source>
</evidence>
<evidence type="ECO:0000256" key="6">
    <source>
        <dbReference type="ARBA" id="ARBA00022801"/>
    </source>
</evidence>
<feature type="transmembrane region" description="Helical" evidence="9">
    <location>
        <begin position="109"/>
        <end position="126"/>
    </location>
</feature>
<evidence type="ECO:0000256" key="10">
    <source>
        <dbReference type="RuleBase" id="RU004181"/>
    </source>
</evidence>
<dbReference type="UniPathway" id="UPA00665"/>
<keyword evidence="7 9" id="KW-1133">Transmembrane helix</keyword>
<dbReference type="HAMAP" id="MF_00161">
    <property type="entry name" value="LspA"/>
    <property type="match status" value="1"/>
</dbReference>
<feature type="transmembrane region" description="Helical" evidence="9">
    <location>
        <begin position="20"/>
        <end position="37"/>
    </location>
</feature>
<evidence type="ECO:0000256" key="8">
    <source>
        <dbReference type="ARBA" id="ARBA00023136"/>
    </source>
</evidence>
<dbReference type="GO" id="GO:0005886">
    <property type="term" value="C:plasma membrane"/>
    <property type="evidence" value="ECO:0007669"/>
    <property type="project" value="UniProtKB-SubCell"/>
</dbReference>
<evidence type="ECO:0000256" key="4">
    <source>
        <dbReference type="ARBA" id="ARBA00022692"/>
    </source>
</evidence>
<keyword evidence="8 9" id="KW-0472">Membrane</keyword>
<gene>
    <name evidence="9" type="primary">lspA</name>
    <name evidence="11" type="ORF">ETSY1_40870</name>
</gene>
<comment type="function">
    <text evidence="9">This protein specifically catalyzes the removal of signal peptides from prolipoproteins.</text>
</comment>
<comment type="catalytic activity">
    <reaction evidence="9">
        <text>Release of signal peptides from bacterial membrane prolipoproteins. Hydrolyzes -Xaa-Yaa-Zaa-|-(S,diacylglyceryl)Cys-, in which Xaa is hydrophobic (preferably Leu), and Yaa (Ala or Ser) and Zaa (Gly or Ala) have small, neutral side chains.</text>
        <dbReference type="EC" id="3.4.23.36"/>
    </reaction>
</comment>
<evidence type="ECO:0000256" key="9">
    <source>
        <dbReference type="HAMAP-Rule" id="MF_00161"/>
    </source>
</evidence>
<dbReference type="NCBIfam" id="TIGR00077">
    <property type="entry name" value="lspA"/>
    <property type="match status" value="1"/>
</dbReference>
<comment type="pathway">
    <text evidence="9">Protein modification; lipoprotein biosynthesis (signal peptide cleavage).</text>
</comment>
<comment type="similarity">
    <text evidence="1 9 10">Belongs to the peptidase A8 family.</text>
</comment>
<accession>W4L4S4</accession>
<evidence type="ECO:0000256" key="2">
    <source>
        <dbReference type="ARBA" id="ARBA00022475"/>
    </source>
</evidence>
<dbReference type="AlphaFoldDB" id="W4L4S4"/>
<dbReference type="PANTHER" id="PTHR33695">
    <property type="entry name" value="LIPOPROTEIN SIGNAL PEPTIDASE"/>
    <property type="match status" value="1"/>
</dbReference>
<proteinExistence type="inferred from homology"/>
<dbReference type="Proteomes" id="UP000019141">
    <property type="component" value="Unassembled WGS sequence"/>
</dbReference>
<dbReference type="Pfam" id="PF01252">
    <property type="entry name" value="Peptidase_A8"/>
    <property type="match status" value="1"/>
</dbReference>
<dbReference type="GO" id="GO:0006508">
    <property type="term" value="P:proteolysis"/>
    <property type="evidence" value="ECO:0007669"/>
    <property type="project" value="UniProtKB-KW"/>
</dbReference>
<feature type="transmembrane region" description="Helical" evidence="9">
    <location>
        <begin position="80"/>
        <end position="100"/>
    </location>
</feature>
<keyword evidence="3 9" id="KW-0645">Protease</keyword>
<dbReference type="InterPro" id="IPR001872">
    <property type="entry name" value="Peptidase_A8"/>
</dbReference>
<evidence type="ECO:0000256" key="7">
    <source>
        <dbReference type="ARBA" id="ARBA00022989"/>
    </source>
</evidence>
<dbReference type="EC" id="3.4.23.36" evidence="9"/>
<dbReference type="PATRIC" id="fig|1429438.4.peg.7654"/>
<evidence type="ECO:0000313" key="11">
    <source>
        <dbReference type="EMBL" id="ETW93067.1"/>
    </source>
</evidence>
<keyword evidence="2 9" id="KW-1003">Cell membrane</keyword>
<feature type="transmembrane region" description="Helical" evidence="9">
    <location>
        <begin position="146"/>
        <end position="166"/>
    </location>
</feature>
<dbReference type="PANTHER" id="PTHR33695:SF1">
    <property type="entry name" value="LIPOPROTEIN SIGNAL PEPTIDASE"/>
    <property type="match status" value="1"/>
</dbReference>
<keyword evidence="4 9" id="KW-0812">Transmembrane</keyword>